<dbReference type="GeneID" id="90038467"/>
<evidence type="ECO:0000313" key="11">
    <source>
        <dbReference type="Proteomes" id="UP001498771"/>
    </source>
</evidence>
<evidence type="ECO:0000256" key="5">
    <source>
        <dbReference type="ARBA" id="ARBA00022833"/>
    </source>
</evidence>
<feature type="compositionally biased region" description="Low complexity" evidence="8">
    <location>
        <begin position="205"/>
        <end position="221"/>
    </location>
</feature>
<dbReference type="InterPro" id="IPR056436">
    <property type="entry name" value="Znf-C2H2_ZIC1-5/GLI1-3-like"/>
</dbReference>
<keyword evidence="4 7" id="KW-0863">Zinc-finger</keyword>
<evidence type="ECO:0000313" key="10">
    <source>
        <dbReference type="EMBL" id="KAK7204299.1"/>
    </source>
</evidence>
<keyword evidence="11" id="KW-1185">Reference proteome</keyword>
<evidence type="ECO:0000256" key="4">
    <source>
        <dbReference type="ARBA" id="ARBA00022771"/>
    </source>
</evidence>
<evidence type="ECO:0000256" key="7">
    <source>
        <dbReference type="PROSITE-ProRule" id="PRU00042"/>
    </source>
</evidence>
<name>A0ABR1F371_9ASCO</name>
<dbReference type="PROSITE" id="PS00028">
    <property type="entry name" value="ZINC_FINGER_C2H2_1"/>
    <property type="match status" value="2"/>
</dbReference>
<feature type="region of interest" description="Disordered" evidence="8">
    <location>
        <begin position="161"/>
        <end position="231"/>
    </location>
</feature>
<gene>
    <name evidence="10" type="ORF">BZA70DRAFT_280438</name>
</gene>
<keyword evidence="5" id="KW-0862">Zinc</keyword>
<evidence type="ECO:0000256" key="8">
    <source>
        <dbReference type="SAM" id="MobiDB-lite"/>
    </source>
</evidence>
<dbReference type="Pfam" id="PF00096">
    <property type="entry name" value="zf-C2H2"/>
    <property type="match status" value="1"/>
</dbReference>
<evidence type="ECO:0000256" key="6">
    <source>
        <dbReference type="ARBA" id="ARBA00023242"/>
    </source>
</evidence>
<evidence type="ECO:0000256" key="3">
    <source>
        <dbReference type="ARBA" id="ARBA00022737"/>
    </source>
</evidence>
<comment type="subcellular location">
    <subcellularLocation>
        <location evidence="1">Nucleus</location>
    </subcellularLocation>
</comment>
<dbReference type="RefSeq" id="XP_064767332.1">
    <property type="nucleotide sequence ID" value="XM_064912955.1"/>
</dbReference>
<proteinExistence type="predicted"/>
<feature type="compositionally biased region" description="Basic and acidic residues" evidence="8">
    <location>
        <begin position="189"/>
        <end position="203"/>
    </location>
</feature>
<sequence length="294" mass="32591">MAKRDRSPASDASSPDESEPNGLAEHPPLSPNGSAISDISEDTLGSVPGSPGVNDDNLDQVTVCRWEGCFEDCGNMDNLVKHIHDEHVGNRRPKYACEWQDCPRRGLSQTSRFALVAHMRSHTGEKPFYCNVPECDRSFTRSDALAKHMRTVHEAEAIREAIPKTEPSGPPKMSSKTAEDYESVLRTYRARERELRSSKKDEGEAATGADDAAGETAAGNEDGLDGDESQKPQAELARYLKRKLAWAGELHGQLQEELDRVNKLKEDLWTSKELLLEKVIVKELGEEEASKIVH</sequence>
<keyword evidence="2" id="KW-0479">Metal-binding</keyword>
<dbReference type="Proteomes" id="UP001498771">
    <property type="component" value="Unassembled WGS sequence"/>
</dbReference>
<evidence type="ECO:0000256" key="1">
    <source>
        <dbReference type="ARBA" id="ARBA00004123"/>
    </source>
</evidence>
<comment type="caution">
    <text evidence="10">The sequence shown here is derived from an EMBL/GenBank/DDBJ whole genome shotgun (WGS) entry which is preliminary data.</text>
</comment>
<evidence type="ECO:0000259" key="9">
    <source>
        <dbReference type="PROSITE" id="PS50157"/>
    </source>
</evidence>
<dbReference type="InterPro" id="IPR013087">
    <property type="entry name" value="Znf_C2H2_type"/>
</dbReference>
<dbReference type="PANTHER" id="PTHR45718:SF4">
    <property type="entry name" value="TRANSCRIPTIONAL ACTIVATOR CUBITUS INTERRUPTUS"/>
    <property type="match status" value="1"/>
</dbReference>
<protein>
    <recommendedName>
        <fullName evidence="9">C2H2-type domain-containing protein</fullName>
    </recommendedName>
</protein>
<dbReference type="Gene3D" id="3.30.160.60">
    <property type="entry name" value="Classic Zinc Finger"/>
    <property type="match status" value="3"/>
</dbReference>
<dbReference type="SMART" id="SM00355">
    <property type="entry name" value="ZnF_C2H2"/>
    <property type="match status" value="3"/>
</dbReference>
<dbReference type="PROSITE" id="PS50157">
    <property type="entry name" value="ZINC_FINGER_C2H2_2"/>
    <property type="match status" value="2"/>
</dbReference>
<organism evidence="10 11">
    <name type="scientific">Myxozyma melibiosi</name>
    <dbReference type="NCBI Taxonomy" id="54550"/>
    <lineage>
        <taxon>Eukaryota</taxon>
        <taxon>Fungi</taxon>
        <taxon>Dikarya</taxon>
        <taxon>Ascomycota</taxon>
        <taxon>Saccharomycotina</taxon>
        <taxon>Lipomycetes</taxon>
        <taxon>Lipomycetales</taxon>
        <taxon>Lipomycetaceae</taxon>
        <taxon>Myxozyma</taxon>
    </lineage>
</organism>
<feature type="region of interest" description="Disordered" evidence="8">
    <location>
        <begin position="1"/>
        <end position="57"/>
    </location>
</feature>
<dbReference type="PANTHER" id="PTHR45718">
    <property type="entry name" value="TRANSCRIPTIONAL ACTIVATOR CUBITUS INTERRUPTUS"/>
    <property type="match status" value="1"/>
</dbReference>
<dbReference type="InterPro" id="IPR036236">
    <property type="entry name" value="Znf_C2H2_sf"/>
</dbReference>
<dbReference type="SUPFAM" id="SSF57667">
    <property type="entry name" value="beta-beta-alpha zinc fingers"/>
    <property type="match status" value="2"/>
</dbReference>
<reference evidence="10 11" key="1">
    <citation type="submission" date="2024-03" db="EMBL/GenBank/DDBJ databases">
        <title>Genome-scale model development and genomic sequencing of the oleaginous clade Lipomyces.</title>
        <authorList>
            <consortium name="Lawrence Berkeley National Laboratory"/>
            <person name="Czajka J.J."/>
            <person name="Han Y."/>
            <person name="Kim J."/>
            <person name="Mondo S.J."/>
            <person name="Hofstad B.A."/>
            <person name="Robles A."/>
            <person name="Haridas S."/>
            <person name="Riley R."/>
            <person name="LaButti K."/>
            <person name="Pangilinan J."/>
            <person name="Andreopoulos W."/>
            <person name="Lipzen A."/>
            <person name="Yan J."/>
            <person name="Wang M."/>
            <person name="Ng V."/>
            <person name="Grigoriev I.V."/>
            <person name="Spatafora J.W."/>
            <person name="Magnuson J.K."/>
            <person name="Baker S.E."/>
            <person name="Pomraning K.R."/>
        </authorList>
    </citation>
    <scope>NUCLEOTIDE SEQUENCE [LARGE SCALE GENOMIC DNA]</scope>
    <source>
        <strain evidence="10 11">Phaff 52-87</strain>
    </source>
</reference>
<dbReference type="InterPro" id="IPR043359">
    <property type="entry name" value="GLI-like"/>
</dbReference>
<keyword evidence="3" id="KW-0677">Repeat</keyword>
<feature type="domain" description="C2H2-type" evidence="9">
    <location>
        <begin position="128"/>
        <end position="158"/>
    </location>
</feature>
<evidence type="ECO:0000256" key="2">
    <source>
        <dbReference type="ARBA" id="ARBA00022723"/>
    </source>
</evidence>
<dbReference type="EMBL" id="JBBJBU010000008">
    <property type="protein sequence ID" value="KAK7204299.1"/>
    <property type="molecule type" value="Genomic_DNA"/>
</dbReference>
<accession>A0ABR1F371</accession>
<keyword evidence="6" id="KW-0539">Nucleus</keyword>
<feature type="domain" description="C2H2-type" evidence="9">
    <location>
        <begin position="95"/>
        <end position="127"/>
    </location>
</feature>
<dbReference type="Pfam" id="PF23561">
    <property type="entry name" value="zf-C2H2_15"/>
    <property type="match status" value="1"/>
</dbReference>